<accession>A0A9Q1CLY3</accession>
<evidence type="ECO:0000256" key="3">
    <source>
        <dbReference type="ARBA" id="ARBA00022490"/>
    </source>
</evidence>
<evidence type="ECO:0000313" key="11">
    <source>
        <dbReference type="Proteomes" id="UP001152320"/>
    </source>
</evidence>
<evidence type="ECO:0000256" key="4">
    <source>
        <dbReference type="ARBA" id="ARBA00022618"/>
    </source>
</evidence>
<evidence type="ECO:0000256" key="8">
    <source>
        <dbReference type="ARBA" id="ARBA00061603"/>
    </source>
</evidence>
<protein>
    <submittedName>
        <fullName evidence="10">Integrator complex subunit 13</fullName>
    </submittedName>
</protein>
<reference evidence="10" key="1">
    <citation type="submission" date="2021-10" db="EMBL/GenBank/DDBJ databases">
        <title>Tropical sea cucumber genome reveals ecological adaptation and Cuvierian tubules defense mechanism.</title>
        <authorList>
            <person name="Chen T."/>
        </authorList>
    </citation>
    <scope>NUCLEOTIDE SEQUENCE</scope>
    <source>
        <strain evidence="10">Nanhai2018</strain>
        <tissue evidence="10">Muscle</tissue>
    </source>
</reference>
<comment type="similarity">
    <text evidence="8">Belongs to the Integrator subunit 13 family.</text>
</comment>
<gene>
    <name evidence="10" type="ORF">HOLleu_06914</name>
</gene>
<evidence type="ECO:0000256" key="6">
    <source>
        <dbReference type="ARBA" id="ARBA00023242"/>
    </source>
</evidence>
<evidence type="ECO:0000256" key="1">
    <source>
        <dbReference type="ARBA" id="ARBA00004123"/>
    </source>
</evidence>
<comment type="caution">
    <text evidence="10">The sequence shown here is derived from an EMBL/GenBank/DDBJ whole genome shotgun (WGS) entry which is preliminary data.</text>
</comment>
<feature type="region of interest" description="Disordered" evidence="9">
    <location>
        <begin position="361"/>
        <end position="381"/>
    </location>
</feature>
<dbReference type="EMBL" id="JAIZAY010000002">
    <property type="protein sequence ID" value="KAJ8047812.1"/>
    <property type="molecule type" value="Genomic_DNA"/>
</dbReference>
<dbReference type="GO" id="GO:0051301">
    <property type="term" value="P:cell division"/>
    <property type="evidence" value="ECO:0007669"/>
    <property type="project" value="UniProtKB-KW"/>
</dbReference>
<dbReference type="Pfam" id="PF10221">
    <property type="entry name" value="Mat89Bb"/>
    <property type="match status" value="1"/>
</dbReference>
<keyword evidence="7" id="KW-0131">Cell cycle</keyword>
<feature type="compositionally biased region" description="Low complexity" evidence="9">
    <location>
        <begin position="372"/>
        <end position="381"/>
    </location>
</feature>
<evidence type="ECO:0000256" key="9">
    <source>
        <dbReference type="SAM" id="MobiDB-lite"/>
    </source>
</evidence>
<proteinExistence type="inferred from homology"/>
<dbReference type="GO" id="GO:0007346">
    <property type="term" value="P:regulation of mitotic cell cycle"/>
    <property type="evidence" value="ECO:0007669"/>
    <property type="project" value="TreeGrafter"/>
</dbReference>
<feature type="region of interest" description="Disordered" evidence="9">
    <location>
        <begin position="637"/>
        <end position="706"/>
    </location>
</feature>
<dbReference type="GO" id="GO:0005737">
    <property type="term" value="C:cytoplasm"/>
    <property type="evidence" value="ECO:0007669"/>
    <property type="project" value="UniProtKB-SubCell"/>
</dbReference>
<organism evidence="10 11">
    <name type="scientific">Holothuria leucospilota</name>
    <name type="common">Black long sea cucumber</name>
    <name type="synonym">Mertensiothuria leucospilota</name>
    <dbReference type="NCBI Taxonomy" id="206669"/>
    <lineage>
        <taxon>Eukaryota</taxon>
        <taxon>Metazoa</taxon>
        <taxon>Echinodermata</taxon>
        <taxon>Eleutherozoa</taxon>
        <taxon>Echinozoa</taxon>
        <taxon>Holothuroidea</taxon>
        <taxon>Aspidochirotacea</taxon>
        <taxon>Aspidochirotida</taxon>
        <taxon>Holothuriidae</taxon>
        <taxon>Holothuria</taxon>
    </lineage>
</organism>
<keyword evidence="6" id="KW-0539">Nucleus</keyword>
<dbReference type="PANTHER" id="PTHR12955:SF1">
    <property type="entry name" value="INTEGRATOR COMPLEX SUBUNIT 13"/>
    <property type="match status" value="1"/>
</dbReference>
<keyword evidence="3" id="KW-0963">Cytoplasm</keyword>
<keyword evidence="5" id="KW-0498">Mitosis</keyword>
<keyword evidence="4" id="KW-0132">Cell division</keyword>
<dbReference type="OrthoDB" id="5844105at2759"/>
<dbReference type="GO" id="GO:0051642">
    <property type="term" value="P:centrosome localization"/>
    <property type="evidence" value="ECO:0007669"/>
    <property type="project" value="TreeGrafter"/>
</dbReference>
<dbReference type="PANTHER" id="PTHR12955">
    <property type="entry name" value="SARCOMA ANTIGEN NY-SAR-95-RELATED"/>
    <property type="match status" value="1"/>
</dbReference>
<dbReference type="Proteomes" id="UP001152320">
    <property type="component" value="Chromosome 2"/>
</dbReference>
<evidence type="ECO:0000256" key="7">
    <source>
        <dbReference type="ARBA" id="ARBA00023306"/>
    </source>
</evidence>
<dbReference type="InterPro" id="IPR019355">
    <property type="entry name" value="Cell_cycle_regulator_Mat89Bb"/>
</dbReference>
<dbReference type="GO" id="GO:0032039">
    <property type="term" value="C:integrator complex"/>
    <property type="evidence" value="ECO:0007669"/>
    <property type="project" value="TreeGrafter"/>
</dbReference>
<keyword evidence="11" id="KW-1185">Reference proteome</keyword>
<comment type="subcellular location">
    <subcellularLocation>
        <location evidence="2">Cytoplasm</location>
    </subcellularLocation>
    <subcellularLocation>
        <location evidence="1">Nucleus</location>
    </subcellularLocation>
</comment>
<name>A0A9Q1CLY3_HOLLE</name>
<sequence>MTCAVHVCFTLALVTRDRRNDFRQAFHFNNWIGNDYFARNLQLLFLQAVWSGVSKVTAFLKMAQSFSHKTVFVLDHSHCFSKPSGIVVDYDLSSKNRTPGFIPLHPLNKTLWTWSVECILEYCRMVYDIFPTGKHICLIASDEAAIVLNSWMQTDQSVPVFMEALARLGAPRQNSKGKSDIMFGLTEAITALTRCTEEQHQARTSLDATPDKVINRGRIVCITSLKSSSEANQIIRKFKEALIEENKIAAASDELMPVNECELEIIDLHPLSTQPALTSLMVQAFQGLTCEVGSYKVGKTLASKLLTLVQRHFDLAVTTITGIPMKEEQNAGSSANYDVGILHSKRAHDEILCLLKMTGSSDSSGASGGSSAGPTTSSGSSDKIHAVVLKWCQPRLSISDLLHSTASFRISAIDVNSRPSLCLTNFLLNGRQVILEQPRRTGAKVVTHMLASHGGEIFIHCLGMNRSPLEDPPSISEGPGGRVTDYRIKDFGEFMKRNRLAPCQEMLENEDDVLPIERAKSQLERMTRNYPMIISETVLYNLRNCIDPLLDIIYKPTLDEEDKTECRNVIYGVVKMEANNEPLPVPTIGTVRKGNKREEQYRQMWSELESLIRSAADLSPDHEEILDCVLNCRKPGVGDSARRDRQMTVKTEPQDVDQPTKRTNESSNSDPSGAADMFSPESPPPCKKPNLDFTGTFGKPTGGGQSLLSLWTNRLKTIHSRRHEEFAGRAESFGAIATLYPNLNVEKSNGNENNGNPIPGKAS</sequence>
<evidence type="ECO:0000256" key="2">
    <source>
        <dbReference type="ARBA" id="ARBA00004496"/>
    </source>
</evidence>
<dbReference type="AlphaFoldDB" id="A0A9Q1CLY3"/>
<evidence type="ECO:0000313" key="10">
    <source>
        <dbReference type="EMBL" id="KAJ8047812.1"/>
    </source>
</evidence>
<evidence type="ECO:0000256" key="5">
    <source>
        <dbReference type="ARBA" id="ARBA00022776"/>
    </source>
</evidence>